<keyword evidence="4" id="KW-1185">Reference proteome</keyword>
<evidence type="ECO:0000313" key="3">
    <source>
        <dbReference type="EMBL" id="KAF9445267.1"/>
    </source>
</evidence>
<feature type="domain" description="DUF6533" evidence="2">
    <location>
        <begin position="39"/>
        <end position="84"/>
    </location>
</feature>
<feature type="transmembrane region" description="Helical" evidence="1">
    <location>
        <begin position="107"/>
        <end position="127"/>
    </location>
</feature>
<reference evidence="3" key="1">
    <citation type="submission" date="2020-11" db="EMBL/GenBank/DDBJ databases">
        <authorList>
            <consortium name="DOE Joint Genome Institute"/>
            <person name="Ahrendt S."/>
            <person name="Riley R."/>
            <person name="Andreopoulos W."/>
            <person name="Labutti K."/>
            <person name="Pangilinan J."/>
            <person name="Ruiz-Duenas F.J."/>
            <person name="Barrasa J.M."/>
            <person name="Sanchez-Garcia M."/>
            <person name="Camarero S."/>
            <person name="Miyauchi S."/>
            <person name="Serrano A."/>
            <person name="Linde D."/>
            <person name="Babiker R."/>
            <person name="Drula E."/>
            <person name="Ayuso-Fernandez I."/>
            <person name="Pacheco R."/>
            <person name="Padilla G."/>
            <person name="Ferreira P."/>
            <person name="Barriuso J."/>
            <person name="Kellner H."/>
            <person name="Castanera R."/>
            <person name="Alfaro M."/>
            <person name="Ramirez L."/>
            <person name="Pisabarro A.G."/>
            <person name="Kuo A."/>
            <person name="Tritt A."/>
            <person name="Lipzen A."/>
            <person name="He G."/>
            <person name="Yan M."/>
            <person name="Ng V."/>
            <person name="Cullen D."/>
            <person name="Martin F."/>
            <person name="Rosso M.-N."/>
            <person name="Henrissat B."/>
            <person name="Hibbett D."/>
            <person name="Martinez A.T."/>
            <person name="Grigoriev I.V."/>
        </authorList>
    </citation>
    <scope>NUCLEOTIDE SEQUENCE</scope>
    <source>
        <strain evidence="3">MF-IS2</strain>
    </source>
</reference>
<evidence type="ECO:0000259" key="2">
    <source>
        <dbReference type="Pfam" id="PF20151"/>
    </source>
</evidence>
<dbReference type="Proteomes" id="UP000807342">
    <property type="component" value="Unassembled WGS sequence"/>
</dbReference>
<evidence type="ECO:0000256" key="1">
    <source>
        <dbReference type="SAM" id="Phobius"/>
    </source>
</evidence>
<organism evidence="3 4">
    <name type="scientific">Macrolepiota fuliginosa MF-IS2</name>
    <dbReference type="NCBI Taxonomy" id="1400762"/>
    <lineage>
        <taxon>Eukaryota</taxon>
        <taxon>Fungi</taxon>
        <taxon>Dikarya</taxon>
        <taxon>Basidiomycota</taxon>
        <taxon>Agaricomycotina</taxon>
        <taxon>Agaricomycetes</taxon>
        <taxon>Agaricomycetidae</taxon>
        <taxon>Agaricales</taxon>
        <taxon>Agaricineae</taxon>
        <taxon>Agaricaceae</taxon>
        <taxon>Macrolepiota</taxon>
    </lineage>
</organism>
<dbReference type="AlphaFoldDB" id="A0A9P6BZD1"/>
<feature type="transmembrane region" description="Helical" evidence="1">
    <location>
        <begin position="68"/>
        <end position="87"/>
    </location>
</feature>
<dbReference type="Pfam" id="PF20151">
    <property type="entry name" value="DUF6533"/>
    <property type="match status" value="1"/>
</dbReference>
<feature type="transmembrane region" description="Helical" evidence="1">
    <location>
        <begin position="139"/>
        <end position="162"/>
    </location>
</feature>
<accession>A0A9P6BZD1</accession>
<protein>
    <recommendedName>
        <fullName evidence="2">DUF6533 domain-containing protein</fullName>
    </recommendedName>
</protein>
<gene>
    <name evidence="3" type="ORF">P691DRAFT_735258</name>
</gene>
<sequence>MPSAYKQVTKPKLENWLPFPLRMNSEVEQAASHLLAGKYFQLAAFVMLVYDHLLTFGQEVERVWKQRLSAASVLFLVNRYATILQFVALLDAFHNPHWAGQVCNRSVLFEGSSTVALVAVGQLIMILRVFALYERSMRVLVFLMTLWLLQIVISAVGLQTGFPVPLPTGLAGCILTGTSPLFPSLWIAPLFTDSAVFFLTLYRTKRYLSNNRNLSSPYASFPFRLKIPILPSTRSYRATGLSLNAPVETIRLMSEVASRTITILVRDGALYFLLIFLANLMNALIYFLAAPDLKAIGASFSQLITCTMISRLVLNLRSVSTSSFDQTFGEDAERHLPYRDTGAASFSLHSPATDGLQYGNYRNKPRASLWTRALGNLGGRVSFGITSRSMTGTRGMGVEVVTTTEVRCDIPMESINESHI</sequence>
<proteinExistence type="predicted"/>
<dbReference type="InterPro" id="IPR045340">
    <property type="entry name" value="DUF6533"/>
</dbReference>
<evidence type="ECO:0000313" key="4">
    <source>
        <dbReference type="Proteomes" id="UP000807342"/>
    </source>
</evidence>
<keyword evidence="1" id="KW-0472">Membrane</keyword>
<feature type="transmembrane region" description="Helical" evidence="1">
    <location>
        <begin position="182"/>
        <end position="202"/>
    </location>
</feature>
<dbReference type="OrthoDB" id="3242376at2759"/>
<name>A0A9P6BZD1_9AGAR</name>
<feature type="transmembrane region" description="Helical" evidence="1">
    <location>
        <begin position="269"/>
        <end position="289"/>
    </location>
</feature>
<keyword evidence="1" id="KW-0812">Transmembrane</keyword>
<comment type="caution">
    <text evidence="3">The sequence shown here is derived from an EMBL/GenBank/DDBJ whole genome shotgun (WGS) entry which is preliminary data.</text>
</comment>
<dbReference type="EMBL" id="MU151312">
    <property type="protein sequence ID" value="KAF9445267.1"/>
    <property type="molecule type" value="Genomic_DNA"/>
</dbReference>
<keyword evidence="1" id="KW-1133">Transmembrane helix</keyword>